<protein>
    <submittedName>
        <fullName evidence="2">Uncharacterized protein</fullName>
    </submittedName>
</protein>
<organism evidence="2 3">
    <name type="scientific">Cryptosporidium xiaoi</name>
    <dbReference type="NCBI Taxonomy" id="659607"/>
    <lineage>
        <taxon>Eukaryota</taxon>
        <taxon>Sar</taxon>
        <taxon>Alveolata</taxon>
        <taxon>Apicomplexa</taxon>
        <taxon>Conoidasida</taxon>
        <taxon>Coccidia</taxon>
        <taxon>Eucoccidiorida</taxon>
        <taxon>Eimeriorina</taxon>
        <taxon>Cryptosporidiidae</taxon>
        <taxon>Cryptosporidium</taxon>
    </lineage>
</organism>
<evidence type="ECO:0000256" key="1">
    <source>
        <dbReference type="SAM" id="MobiDB-lite"/>
    </source>
</evidence>
<accession>A0AAV9XSS5</accession>
<sequence length="406" mass="46747">MQKRIGLDKNFWKRKKNDDNKAYGEESSLEVIQRNWPALSDWICEELYCSGLRIPKSVRNSNLWGKGVFEASDDEYLNLHAAALNSEPVDPFDNKDFIITSSARLASHIARFGIHQYANKKHPNLKKNKEKENHDFEKERRGYLKNNSKSKENKDGDLVLDNESEKYKKKHKHWWNRYFNRQKKKKSSNNKENGNSDSIPLDNRQHNFEYLFYGSGNKVSPSLDENEKLKSLIDDYSISPENKNKEGGTVISVSSVKSERRLFNLREQTNVNEFDNGYNGPNYSGNQVPNLYSNQFSGPYMQNGNGYGRFDTNTYVPLNIKTSVFAAYFAAEPIIVHFSKTIGRNRRVKYGQEIGVAEAFPRTLNNELSNIILSRCDGTISIIYQMKGMPIQATRMFLVITCNDGP</sequence>
<proteinExistence type="predicted"/>
<feature type="compositionally biased region" description="Basic residues" evidence="1">
    <location>
        <begin position="178"/>
        <end position="188"/>
    </location>
</feature>
<name>A0AAV9XSS5_9CRYT</name>
<keyword evidence="3" id="KW-1185">Reference proteome</keyword>
<dbReference type="Proteomes" id="UP001311799">
    <property type="component" value="Unassembled WGS sequence"/>
</dbReference>
<feature type="region of interest" description="Disordered" evidence="1">
    <location>
        <begin position="118"/>
        <end position="157"/>
    </location>
</feature>
<dbReference type="EMBL" id="JAWDEY010000036">
    <property type="protein sequence ID" value="KAK6587736.1"/>
    <property type="molecule type" value="Genomic_DNA"/>
</dbReference>
<evidence type="ECO:0000313" key="3">
    <source>
        <dbReference type="Proteomes" id="UP001311799"/>
    </source>
</evidence>
<evidence type="ECO:0000313" key="2">
    <source>
        <dbReference type="EMBL" id="KAK6587736.1"/>
    </source>
</evidence>
<dbReference type="AlphaFoldDB" id="A0AAV9XSS5"/>
<feature type="compositionally biased region" description="Basic and acidic residues" evidence="1">
    <location>
        <begin position="127"/>
        <end position="142"/>
    </location>
</feature>
<gene>
    <name evidence="2" type="ORF">RS030_81249</name>
</gene>
<reference evidence="2 3" key="1">
    <citation type="submission" date="2023-10" db="EMBL/GenBank/DDBJ databases">
        <title>Comparative genomics analysis reveals potential genetic determinants of host preference in Cryptosporidium xiaoi.</title>
        <authorList>
            <person name="Xiao L."/>
            <person name="Li J."/>
        </authorList>
    </citation>
    <scope>NUCLEOTIDE SEQUENCE [LARGE SCALE GENOMIC DNA]</scope>
    <source>
        <strain evidence="2 3">52996</strain>
    </source>
</reference>
<comment type="caution">
    <text evidence="2">The sequence shown here is derived from an EMBL/GenBank/DDBJ whole genome shotgun (WGS) entry which is preliminary data.</text>
</comment>
<feature type="region of interest" description="Disordered" evidence="1">
    <location>
        <begin position="178"/>
        <end position="202"/>
    </location>
</feature>